<evidence type="ECO:0000256" key="8">
    <source>
        <dbReference type="ARBA" id="ARBA00022991"/>
    </source>
</evidence>
<keyword evidence="8" id="KW-0157">Chromophore</keyword>
<dbReference type="FunFam" id="1.20.1070.10:FF:000160">
    <property type="entry name" value="Related to Opsin-1"/>
    <property type="match status" value="1"/>
</dbReference>
<dbReference type="Proteomes" id="UP000019373">
    <property type="component" value="Unassembled WGS sequence"/>
</dbReference>
<name>U1G314_ENDPU</name>
<feature type="transmembrane region" description="Helical" evidence="11">
    <location>
        <begin position="67"/>
        <end position="86"/>
    </location>
</feature>
<evidence type="ECO:0000256" key="3">
    <source>
        <dbReference type="ARBA" id="ARBA00022543"/>
    </source>
</evidence>
<dbReference type="CDD" id="cd15028">
    <property type="entry name" value="7tm_Opsin-1_euk"/>
    <property type="match status" value="1"/>
</dbReference>
<dbReference type="GO" id="GO:0005783">
    <property type="term" value="C:endoplasmic reticulum"/>
    <property type="evidence" value="ECO:0007669"/>
    <property type="project" value="TreeGrafter"/>
</dbReference>
<sequence>MIVDPTALVKASSSVAPIPTVIPGPENVYQKAGDVGNRTLWVVCVIMALSSIAFYAMAFRVPVQKRLFHILTAFITTFAFLSYFAMATGDGIAYNQVKVVEQNKHVPDIVHYVYRQVYYARYIDWSLTTPLLLLDLALLAGLSGANILVAIIADIIMILTGMFAAFGSHDGQKWGWYAFGCIAYLVVVYQLAFNGRAAAAGKDGKTKAFFGAIAGFTLILWTIYPIIWGVADGARVASVDAEIISYAVLDVLAKPVFGFWLLFTHDSMASTSPSVEGFWAHGFGGEGQGTIRVGDDDEGA</sequence>
<evidence type="ECO:0000256" key="9">
    <source>
        <dbReference type="ARBA" id="ARBA00023136"/>
    </source>
</evidence>
<comment type="similarity">
    <text evidence="2">Belongs to the archaeal/bacterial/fungal opsin family.</text>
</comment>
<dbReference type="PANTHER" id="PTHR28286">
    <property type="match status" value="1"/>
</dbReference>
<evidence type="ECO:0000313" key="12">
    <source>
        <dbReference type="EMBL" id="ERF71652.1"/>
    </source>
</evidence>
<keyword evidence="5 11" id="KW-0812">Transmembrane</keyword>
<dbReference type="PROSITE" id="PS00327">
    <property type="entry name" value="BACTERIAL_OPSIN_RET"/>
    <property type="match status" value="1"/>
</dbReference>
<keyword evidence="10" id="KW-0675">Receptor</keyword>
<dbReference type="Gene3D" id="1.20.1070.10">
    <property type="entry name" value="Rhodopsin 7-helix transmembrane proteins"/>
    <property type="match status" value="1"/>
</dbReference>
<evidence type="ECO:0000256" key="5">
    <source>
        <dbReference type="ARBA" id="ARBA00022692"/>
    </source>
</evidence>
<reference evidence="13" key="1">
    <citation type="journal article" date="2014" name="BMC Genomics">
        <title>Genome characteristics reveal the impact of lichenization on lichen-forming fungus Endocarpon pusillum Hedwig (Verrucariales, Ascomycota).</title>
        <authorList>
            <person name="Wang Y.-Y."/>
            <person name="Liu B."/>
            <person name="Zhang X.-Y."/>
            <person name="Zhou Q.-M."/>
            <person name="Zhang T."/>
            <person name="Li H."/>
            <person name="Yu Y.-F."/>
            <person name="Zhang X.-L."/>
            <person name="Hao X.-Y."/>
            <person name="Wang M."/>
            <person name="Wang L."/>
            <person name="Wei J.-C."/>
        </authorList>
    </citation>
    <scope>NUCLEOTIDE SEQUENCE [LARGE SCALE GENOMIC DNA]</scope>
    <source>
        <strain evidence="13">Z07020 / HMAS-L-300199</strain>
    </source>
</reference>
<dbReference type="EMBL" id="KE721204">
    <property type="protein sequence ID" value="ERF71652.1"/>
    <property type="molecule type" value="Genomic_DNA"/>
</dbReference>
<dbReference type="GO" id="GO:0007602">
    <property type="term" value="P:phototransduction"/>
    <property type="evidence" value="ECO:0007669"/>
    <property type="project" value="UniProtKB-KW"/>
</dbReference>
<dbReference type="PROSITE" id="PS00950">
    <property type="entry name" value="BACTERIAL_OPSIN_1"/>
    <property type="match status" value="1"/>
</dbReference>
<dbReference type="eggNOG" id="ENOG502RZKV">
    <property type="taxonomic scope" value="Eukaryota"/>
</dbReference>
<evidence type="ECO:0000256" key="1">
    <source>
        <dbReference type="ARBA" id="ARBA00004141"/>
    </source>
</evidence>
<feature type="transmembrane region" description="Helical" evidence="11">
    <location>
        <begin position="243"/>
        <end position="263"/>
    </location>
</feature>
<keyword evidence="4" id="KW-0716">Sensory transduction</keyword>
<protein>
    <recommendedName>
        <fullName evidence="14">Opsin-1</fullName>
    </recommendedName>
</protein>
<dbReference type="InterPro" id="IPR001425">
    <property type="entry name" value="Arc/bac/fun_rhodopsins"/>
</dbReference>
<dbReference type="SUPFAM" id="SSF81321">
    <property type="entry name" value="Family A G protein-coupled receptor-like"/>
    <property type="match status" value="1"/>
</dbReference>
<evidence type="ECO:0000256" key="10">
    <source>
        <dbReference type="ARBA" id="ARBA00023170"/>
    </source>
</evidence>
<evidence type="ECO:0000256" key="4">
    <source>
        <dbReference type="ARBA" id="ARBA00022606"/>
    </source>
</evidence>
<evidence type="ECO:0000256" key="6">
    <source>
        <dbReference type="ARBA" id="ARBA00022925"/>
    </source>
</evidence>
<accession>U1G314</accession>
<keyword evidence="9 11" id="KW-0472">Membrane</keyword>
<dbReference type="InterPro" id="IPR018229">
    <property type="entry name" value="Rhodopsin_retinal_BS"/>
</dbReference>
<organism evidence="12 13">
    <name type="scientific">Endocarpon pusillum (strain Z07020 / HMAS-L-300199)</name>
    <name type="common">Lichen-forming fungus</name>
    <dbReference type="NCBI Taxonomy" id="1263415"/>
    <lineage>
        <taxon>Eukaryota</taxon>
        <taxon>Fungi</taxon>
        <taxon>Dikarya</taxon>
        <taxon>Ascomycota</taxon>
        <taxon>Pezizomycotina</taxon>
        <taxon>Eurotiomycetes</taxon>
        <taxon>Chaetothyriomycetidae</taxon>
        <taxon>Verrucariales</taxon>
        <taxon>Verrucariaceae</taxon>
        <taxon>Endocarpon</taxon>
    </lineage>
</organism>
<dbReference type="RefSeq" id="XP_007802861.1">
    <property type="nucleotide sequence ID" value="XM_007804670.1"/>
</dbReference>
<dbReference type="GO" id="GO:0005886">
    <property type="term" value="C:plasma membrane"/>
    <property type="evidence" value="ECO:0007669"/>
    <property type="project" value="TreeGrafter"/>
</dbReference>
<feature type="transmembrane region" description="Helical" evidence="11">
    <location>
        <begin position="208"/>
        <end position="231"/>
    </location>
</feature>
<evidence type="ECO:0008006" key="14">
    <source>
        <dbReference type="Google" id="ProtNLM"/>
    </source>
</evidence>
<dbReference type="SMART" id="SM01021">
    <property type="entry name" value="Bac_rhodopsin"/>
    <property type="match status" value="1"/>
</dbReference>
<keyword evidence="3" id="KW-0600">Photoreceptor protein</keyword>
<feature type="transmembrane region" description="Helical" evidence="11">
    <location>
        <begin position="147"/>
        <end position="168"/>
    </location>
</feature>
<keyword evidence="7 11" id="KW-1133">Transmembrane helix</keyword>
<feature type="transmembrane region" description="Helical" evidence="11">
    <location>
        <begin position="174"/>
        <end position="196"/>
    </location>
</feature>
<evidence type="ECO:0000256" key="11">
    <source>
        <dbReference type="SAM" id="Phobius"/>
    </source>
</evidence>
<dbReference type="Pfam" id="PF01036">
    <property type="entry name" value="Bac_rhodopsin"/>
    <property type="match status" value="1"/>
</dbReference>
<comment type="subcellular location">
    <subcellularLocation>
        <location evidence="1">Membrane</location>
        <topology evidence="1">Multi-pass membrane protein</topology>
    </subcellularLocation>
</comment>
<keyword evidence="13" id="KW-1185">Reference proteome</keyword>
<keyword evidence="6" id="KW-0681">Retinal protein</keyword>
<evidence type="ECO:0000256" key="2">
    <source>
        <dbReference type="ARBA" id="ARBA00008130"/>
    </source>
</evidence>
<dbReference type="GO" id="GO:0005216">
    <property type="term" value="F:monoatomic ion channel activity"/>
    <property type="evidence" value="ECO:0007669"/>
    <property type="project" value="InterPro"/>
</dbReference>
<dbReference type="GeneID" id="19235702"/>
<dbReference type="GO" id="GO:0009881">
    <property type="term" value="F:photoreceptor activity"/>
    <property type="evidence" value="ECO:0007669"/>
    <property type="project" value="UniProtKB-KW"/>
</dbReference>
<feature type="transmembrane region" description="Helical" evidence="11">
    <location>
        <begin position="39"/>
        <end position="58"/>
    </location>
</feature>
<proteinExistence type="inferred from homology"/>
<dbReference type="OMA" id="ILWTAYP"/>
<dbReference type="HOGENOM" id="CLU_054785_0_0_1"/>
<dbReference type="OrthoDB" id="10261467at2759"/>
<evidence type="ECO:0000256" key="7">
    <source>
        <dbReference type="ARBA" id="ARBA00022989"/>
    </source>
</evidence>
<evidence type="ECO:0000313" key="13">
    <source>
        <dbReference type="Proteomes" id="UP000019373"/>
    </source>
</evidence>
<dbReference type="PRINTS" id="PR00251">
    <property type="entry name" value="BACTRLOPSIN"/>
</dbReference>
<dbReference type="PANTHER" id="PTHR28286:SF2">
    <property type="entry name" value="BACTERIORHODOPSIN _OPSIN, NOPA (EUROFUNG)"/>
    <property type="match status" value="1"/>
</dbReference>
<dbReference type="AlphaFoldDB" id="U1G314"/>
<gene>
    <name evidence="12" type="ORF">EPUS_00641</name>
</gene>